<dbReference type="Proteomes" id="UP001385848">
    <property type="component" value="Unassembled WGS sequence"/>
</dbReference>
<evidence type="ECO:0000313" key="4">
    <source>
        <dbReference type="Proteomes" id="UP000327236"/>
    </source>
</evidence>
<accession>A0A5N1IGB3</accession>
<dbReference type="PANTHER" id="PTHR13812:SF19">
    <property type="entry name" value="KETIMINE REDUCTASE MU-CRYSTALLIN"/>
    <property type="match status" value="1"/>
</dbReference>
<dbReference type="SUPFAM" id="SSF51735">
    <property type="entry name" value="NAD(P)-binding Rossmann-fold domains"/>
    <property type="match status" value="1"/>
</dbReference>
<dbReference type="Gene3D" id="3.40.50.720">
    <property type="entry name" value="NAD(P)-binding Rossmann-like Domain"/>
    <property type="match status" value="1"/>
</dbReference>
<dbReference type="InterPro" id="IPR023401">
    <property type="entry name" value="ODC_N"/>
</dbReference>
<evidence type="ECO:0000256" key="1">
    <source>
        <dbReference type="ARBA" id="ARBA00008903"/>
    </source>
</evidence>
<organism evidence="2 4">
    <name type="scientific">Lactobacillus jensenii</name>
    <dbReference type="NCBI Taxonomy" id="109790"/>
    <lineage>
        <taxon>Bacteria</taxon>
        <taxon>Bacillati</taxon>
        <taxon>Bacillota</taxon>
        <taxon>Bacilli</taxon>
        <taxon>Lactobacillales</taxon>
        <taxon>Lactobacillaceae</taxon>
        <taxon>Lactobacillus</taxon>
    </lineage>
</organism>
<dbReference type="PANTHER" id="PTHR13812">
    <property type="entry name" value="KETIMINE REDUCTASE MU-CRYSTALLIN"/>
    <property type="match status" value="1"/>
</dbReference>
<dbReference type="InterPro" id="IPR003462">
    <property type="entry name" value="ODC_Mu_crystall"/>
</dbReference>
<dbReference type="Proteomes" id="UP000327236">
    <property type="component" value="Unassembled WGS sequence"/>
</dbReference>
<dbReference type="KEGG" id="lje:BUE77_05265"/>
<protein>
    <submittedName>
        <fullName evidence="2">Ornithine cyclodeaminase family protein</fullName>
    </submittedName>
</protein>
<dbReference type="InterPro" id="IPR036291">
    <property type="entry name" value="NAD(P)-bd_dom_sf"/>
</dbReference>
<gene>
    <name evidence="3" type="ORF">AAC431_07700</name>
    <name evidence="2" type="ORF">F6H94_05225</name>
</gene>
<dbReference type="GO" id="GO:0019752">
    <property type="term" value="P:carboxylic acid metabolic process"/>
    <property type="evidence" value="ECO:0007669"/>
    <property type="project" value="UniProtKB-ARBA"/>
</dbReference>
<dbReference type="Pfam" id="PF02423">
    <property type="entry name" value="OCD_Mu_crystall"/>
    <property type="match status" value="1"/>
</dbReference>
<dbReference type="EMBL" id="VYWW01000019">
    <property type="protein sequence ID" value="KAA9322450.1"/>
    <property type="molecule type" value="Genomic_DNA"/>
</dbReference>
<comment type="similarity">
    <text evidence="1">Belongs to the ornithine cyclodeaminase/mu-crystallin family.</text>
</comment>
<dbReference type="FunFam" id="3.40.50.720:FF:000311">
    <property type="entry name" value="Ornithine cyclodeaminase"/>
    <property type="match status" value="1"/>
</dbReference>
<dbReference type="GeneID" id="31743121"/>
<dbReference type="RefSeq" id="WP_006584644.1">
    <property type="nucleotide sequence ID" value="NZ_CATOUV010000001.1"/>
</dbReference>
<reference evidence="2 4" key="1">
    <citation type="submission" date="2019-09" db="EMBL/GenBank/DDBJ databases">
        <title>Draft genome sequence assemblies of isolates from the urinary tract.</title>
        <authorList>
            <person name="Mores C.R."/>
            <person name="Putonti C."/>
            <person name="Wolfe A.J."/>
        </authorList>
    </citation>
    <scope>NUCLEOTIDE SEQUENCE [LARGE SCALE GENOMIC DNA]</scope>
    <source>
        <strain evidence="2 4">UMB246</strain>
    </source>
</reference>
<dbReference type="GO" id="GO:0005737">
    <property type="term" value="C:cytoplasm"/>
    <property type="evidence" value="ECO:0007669"/>
    <property type="project" value="TreeGrafter"/>
</dbReference>
<comment type="caution">
    <text evidence="2">The sequence shown here is derived from an EMBL/GenBank/DDBJ whole genome shotgun (WGS) entry which is preliminary data.</text>
</comment>
<dbReference type="PIRSF" id="PIRSF001439">
    <property type="entry name" value="CryM"/>
    <property type="match status" value="1"/>
</dbReference>
<keyword evidence="5" id="KW-1185">Reference proteome</keyword>
<dbReference type="Gene3D" id="3.30.1780.10">
    <property type="entry name" value="ornithine cyclodeaminase, domain 1"/>
    <property type="match status" value="1"/>
</dbReference>
<reference evidence="3 5" key="2">
    <citation type="submission" date="2024-04" db="EMBL/GenBank/DDBJ databases">
        <title>Three lactobacilli isolated from voided urine samples from females with type 2 diabetes.</title>
        <authorList>
            <person name="Kula A."/>
            <person name="Stegman N."/>
            <person name="Putonti C."/>
        </authorList>
    </citation>
    <scope>NUCLEOTIDE SEQUENCE [LARGE SCALE GENOMIC DNA]</scope>
    <source>
        <strain evidence="3 5">1855</strain>
    </source>
</reference>
<dbReference type="OrthoDB" id="9792005at2"/>
<dbReference type="GO" id="GO:0016491">
    <property type="term" value="F:oxidoreductase activity"/>
    <property type="evidence" value="ECO:0007669"/>
    <property type="project" value="UniProtKB-ARBA"/>
</dbReference>
<evidence type="ECO:0000313" key="3">
    <source>
        <dbReference type="EMBL" id="MEL0565793.1"/>
    </source>
</evidence>
<dbReference type="AlphaFoldDB" id="A0A5N1IGB3"/>
<proteinExistence type="inferred from homology"/>
<dbReference type="EMBL" id="JBBVUL010000017">
    <property type="protein sequence ID" value="MEL0565793.1"/>
    <property type="molecule type" value="Genomic_DNA"/>
</dbReference>
<evidence type="ECO:0000313" key="2">
    <source>
        <dbReference type="EMBL" id="KAA9322450.1"/>
    </source>
</evidence>
<evidence type="ECO:0000313" key="5">
    <source>
        <dbReference type="Proteomes" id="UP001385848"/>
    </source>
</evidence>
<dbReference type="NCBIfam" id="NF006379">
    <property type="entry name" value="PRK08618.1"/>
    <property type="match status" value="1"/>
</dbReference>
<sequence length="326" mass="34875">MLYLTKDDIQKCFSMRDAIEADKKALELYSKGKTSIPLRTNINIPEKNGQNLYMPGFVGGESAAAGIKIVSVYPDNITKGLPSVPATMIVLNPETGVVSAMLDGTYLTQLRTGAISGAATELMSNKDSSIMALIGTGGQGAAQLEAVLTVRPIKEVRIFDIDFERASKFAEDMKDHFPQVKMIPCKSAEETVTGADVITTVTTSKRSTFDANWVKNGAHINAVGAYTPEMCELPSAILPKAKTIIFDTLDGVWSESGDFLQPLEKGLIDKSIVNGDLGQLVSGEISGRITKEEISIFETVGTAALDVYVAGQIVDKAKSSSVGKEI</sequence>
<name>A0A5N1IGB3_LACJE</name>